<gene>
    <name evidence="1" type="ORF">PPSC2_26020</name>
</gene>
<dbReference type="OrthoDB" id="552713at2"/>
<dbReference type="KEGG" id="ppm:PPSC2_26020"/>
<reference evidence="1 2" key="1">
    <citation type="journal article" date="2011" name="J. Bacteriol.">
        <title>Complete genome sequence of Paenibacillus polymyxa SC2, a strain of plant growth-promoting Rhizobacterium with broad-spectrum antimicrobial activity.</title>
        <authorList>
            <person name="Ma M."/>
            <person name="Wang C."/>
            <person name="Ding Y."/>
            <person name="Li L."/>
            <person name="Shen D."/>
            <person name="Jiang X."/>
            <person name="Guan D."/>
            <person name="Cao F."/>
            <person name="Chen H."/>
            <person name="Feng R."/>
            <person name="Wang X."/>
            <person name="Ge Y."/>
            <person name="Yao L."/>
            <person name="Bing X."/>
            <person name="Yang X."/>
            <person name="Li J."/>
            <person name="Du B."/>
        </authorList>
    </citation>
    <scope>NUCLEOTIDE SEQUENCE [LARGE SCALE GENOMIC DNA]</scope>
    <source>
        <strain evidence="1 2">SC2</strain>
        <plasmid evidence="2">pSC2</plasmid>
    </source>
</reference>
<evidence type="ECO:0000313" key="2">
    <source>
        <dbReference type="Proteomes" id="UP000006868"/>
    </source>
</evidence>
<evidence type="ECO:0000313" key="1">
    <source>
        <dbReference type="EMBL" id="AKA44340.1"/>
    </source>
</evidence>
<proteinExistence type="predicted"/>
<keyword evidence="1" id="KW-0614">Plasmid</keyword>
<dbReference type="EMBL" id="CP002214">
    <property type="protein sequence ID" value="AKA44340.1"/>
    <property type="molecule type" value="Genomic_DNA"/>
</dbReference>
<dbReference type="Proteomes" id="UP000006868">
    <property type="component" value="Plasmid pSC2"/>
</dbReference>
<protein>
    <submittedName>
        <fullName evidence="1">Uncharacterized protein</fullName>
    </submittedName>
</protein>
<dbReference type="AlphaFoldDB" id="A0A0D5ZC71"/>
<dbReference type="HOGENOM" id="CLU_677648_0_0_9"/>
<organism evidence="1 2">
    <name type="scientific">Paenibacillus polymyxa (strain SC2)</name>
    <name type="common">Bacillus polymyxa</name>
    <dbReference type="NCBI Taxonomy" id="886882"/>
    <lineage>
        <taxon>Bacteria</taxon>
        <taxon>Bacillati</taxon>
        <taxon>Bacillota</taxon>
        <taxon>Bacilli</taxon>
        <taxon>Bacillales</taxon>
        <taxon>Paenibacillaceae</taxon>
        <taxon>Paenibacillus</taxon>
    </lineage>
</organism>
<name>A0A0D5ZC71_PAEPS</name>
<geneLocation type="plasmid" evidence="1 2">
    <name>pSC2</name>
</geneLocation>
<accession>A0A0D5ZC71</accession>
<sequence length="406" mass="47568">MKDFAELSQMVKRSLEIGMGLPRDPQEPQDIFELVKRKSEIQKINQFLFKNETFQEYVEKNDLHQAGEFLDVDIRFRSTQKGFRFSASKFMVCTVENESDIYKLVIPLSKENSELYLYGVVSLIEPSRMLEWTEYGFVSKSKLSKKEVRVHNKFAYSLEKGKNGVKEITAQEYFYLCLLEDAALSFFSKINNWRLEKANLNTKQLHLLRIWSVMKTDCYSQNYISISKPSEIVPICEEWEDVKMFMDWAINNGYKDEIVMKRRDLLREYSPSNCYFVSENDRNFLAERYYWHYYNHFFYAASEISKTPVVVNGVERPLLEWAKICNIPGHIIIGRVYSGLSDEDLIAPVIKKPQTSMTKAITIDGVTKSAKEWAKITGIPEKTIISRLRYNWSGTDLIQPSGYRRK</sequence>
<dbReference type="RefSeq" id="WP_043886224.1">
    <property type="nucleotide sequence ID" value="NC_014628.2"/>
</dbReference>
<dbReference type="PATRIC" id="fig|886882.15.peg.5473"/>